<dbReference type="SUPFAM" id="SSF64518">
    <property type="entry name" value="Phase 1 flagellin"/>
    <property type="match status" value="1"/>
</dbReference>
<dbReference type="Proteomes" id="UP000253759">
    <property type="component" value="Unassembled WGS sequence"/>
</dbReference>
<reference evidence="3" key="1">
    <citation type="submission" date="2018-07" db="EMBL/GenBank/DDBJ databases">
        <authorList>
            <person name="Liu B.-T."/>
            <person name="Du Z."/>
        </authorList>
    </citation>
    <scope>NUCLEOTIDE SEQUENCE [LARGE SCALE GENOMIC DNA]</scope>
    <source>
        <strain evidence="3">XYN52</strain>
    </source>
</reference>
<protein>
    <recommendedName>
        <fullName evidence="1">Flagellin C-terminal domain-containing protein</fullName>
    </recommendedName>
</protein>
<proteinExistence type="predicted"/>
<sequence>MADNGIKAITDLIESAQSSARQALQSAPPVTKVTGTLSIADDIPARVTGGYPLGSQALPFGGTESTIVINNETFTYRAGQPASAAANQFNTLDQLNDLLRDRNISVRASVSSSYYSDYLQLDGLINDKPFTVSGPIASNYLNSSAPTATRTYEPTNPDLRDSQVWNKTLDIHAGGITRSIRFGNGPNEVSTKAELAKALTEQLDNVSAKLVGDKIEISTKNGDAFEILNTTSDPIDVDSDNVDFFGLRHGEKVVPGGDSQRKGYVTQFNGVLDQLDQLAKDASYNGINLLFGQHLEVLFNEEGTSKLNIEGTTLDHVGLGLSRLDDNAFDSNSSINAVLDKLKGSLDQLRSRASQLGSNLSVVKNRENFTKEMINTLQTGAANLTLADTNEEGANMLALQTRQQLSQTALSLASQADQAVLRLFG</sequence>
<dbReference type="AlphaFoldDB" id="A0A369W6Q8"/>
<dbReference type="Gene3D" id="1.20.1330.10">
    <property type="entry name" value="f41 fragment of flagellin, N-terminal domain"/>
    <property type="match status" value="1"/>
</dbReference>
<comment type="caution">
    <text evidence="2">The sequence shown here is derived from an EMBL/GenBank/DDBJ whole genome shotgun (WGS) entry which is preliminary data.</text>
</comment>
<accession>A0A369W6Q8</accession>
<dbReference type="Pfam" id="PF00700">
    <property type="entry name" value="Flagellin_C"/>
    <property type="match status" value="1"/>
</dbReference>
<gene>
    <name evidence="2" type="ORF">DVH29_02355</name>
</gene>
<dbReference type="OrthoDB" id="9808068at2"/>
<keyword evidence="3" id="KW-1185">Reference proteome</keyword>
<evidence type="ECO:0000259" key="1">
    <source>
        <dbReference type="Pfam" id="PF00700"/>
    </source>
</evidence>
<feature type="domain" description="Flagellin C-terminal" evidence="1">
    <location>
        <begin position="341"/>
        <end position="424"/>
    </location>
</feature>
<evidence type="ECO:0000313" key="3">
    <source>
        <dbReference type="Proteomes" id="UP000253759"/>
    </source>
</evidence>
<name>A0A369W6Q8_9HYPH</name>
<evidence type="ECO:0000313" key="2">
    <source>
        <dbReference type="EMBL" id="RDE10374.1"/>
    </source>
</evidence>
<dbReference type="InterPro" id="IPR046358">
    <property type="entry name" value="Flagellin_C"/>
</dbReference>
<dbReference type="EMBL" id="QQNH01000002">
    <property type="protein sequence ID" value="RDE10374.1"/>
    <property type="molecule type" value="Genomic_DNA"/>
</dbReference>
<organism evidence="2 3">
    <name type="scientific">Pelagibacterium lacus</name>
    <dbReference type="NCBI Taxonomy" id="2282655"/>
    <lineage>
        <taxon>Bacteria</taxon>
        <taxon>Pseudomonadati</taxon>
        <taxon>Pseudomonadota</taxon>
        <taxon>Alphaproteobacteria</taxon>
        <taxon>Hyphomicrobiales</taxon>
        <taxon>Devosiaceae</taxon>
        <taxon>Pelagibacterium</taxon>
    </lineage>
</organism>